<dbReference type="SUPFAM" id="SSF48371">
    <property type="entry name" value="ARM repeat"/>
    <property type="match status" value="2"/>
</dbReference>
<dbReference type="PROSITE" id="PS50077">
    <property type="entry name" value="HEAT_REPEAT"/>
    <property type="match status" value="1"/>
</dbReference>
<dbReference type="GO" id="GO:0048487">
    <property type="term" value="F:beta-tubulin binding"/>
    <property type="evidence" value="ECO:0007669"/>
    <property type="project" value="InterPro"/>
</dbReference>
<evidence type="ECO:0000256" key="2">
    <source>
        <dbReference type="PROSITE-ProRule" id="PRU00103"/>
    </source>
</evidence>
<dbReference type="Gene3D" id="1.25.10.10">
    <property type="entry name" value="Leucine-rich Repeat Variant"/>
    <property type="match status" value="1"/>
</dbReference>
<keyword evidence="1" id="KW-0143">Chaperone</keyword>
<feature type="repeat" description="HEAT" evidence="2">
    <location>
        <begin position="359"/>
        <end position="396"/>
    </location>
</feature>
<dbReference type="OrthoDB" id="10253476at2759"/>
<dbReference type="Pfam" id="PF12612">
    <property type="entry name" value="TFCD_C"/>
    <property type="match status" value="1"/>
</dbReference>
<dbReference type="PANTHER" id="PTHR12658">
    <property type="entry name" value="BETA-TUBULIN COFACTOR D"/>
    <property type="match status" value="1"/>
</dbReference>
<dbReference type="GO" id="GO:0005096">
    <property type="term" value="F:GTPase activator activity"/>
    <property type="evidence" value="ECO:0007669"/>
    <property type="project" value="InterPro"/>
</dbReference>
<dbReference type="GO" id="GO:0007021">
    <property type="term" value="P:tubulin complex assembly"/>
    <property type="evidence" value="ECO:0007669"/>
    <property type="project" value="InterPro"/>
</dbReference>
<dbReference type="GO" id="GO:0000226">
    <property type="term" value="P:microtubule cytoskeleton organization"/>
    <property type="evidence" value="ECO:0007669"/>
    <property type="project" value="TreeGrafter"/>
</dbReference>
<evidence type="ECO:0000259" key="4">
    <source>
        <dbReference type="Pfam" id="PF25767"/>
    </source>
</evidence>
<proteinExistence type="predicted"/>
<dbReference type="InterPro" id="IPR058033">
    <property type="entry name" value="ARM_TBCD_2nd"/>
</dbReference>
<dbReference type="EMBL" id="JAACFV010000031">
    <property type="protein sequence ID" value="KAF7510304.1"/>
    <property type="molecule type" value="Genomic_DNA"/>
</dbReference>
<dbReference type="InterPro" id="IPR022577">
    <property type="entry name" value="TBCD_C"/>
</dbReference>
<evidence type="ECO:0000313" key="6">
    <source>
        <dbReference type="Proteomes" id="UP000606974"/>
    </source>
</evidence>
<gene>
    <name evidence="5" type="ORF">GJ744_006800</name>
</gene>
<dbReference type="Proteomes" id="UP000606974">
    <property type="component" value="Unassembled WGS sequence"/>
</dbReference>
<protein>
    <recommendedName>
        <fullName evidence="7">Tubulin-specific chaperone D C-terminal domain-containing protein</fullName>
    </recommendedName>
</protein>
<dbReference type="PANTHER" id="PTHR12658:SF0">
    <property type="entry name" value="TUBULIN-SPECIFIC CHAPERONE D"/>
    <property type="match status" value="1"/>
</dbReference>
<dbReference type="Pfam" id="PF25767">
    <property type="entry name" value="ARM_TBCD_2nd"/>
    <property type="match status" value="1"/>
</dbReference>
<evidence type="ECO:0008006" key="7">
    <source>
        <dbReference type="Google" id="ProtNLM"/>
    </source>
</evidence>
<evidence type="ECO:0000313" key="5">
    <source>
        <dbReference type="EMBL" id="KAF7510304.1"/>
    </source>
</evidence>
<evidence type="ECO:0000256" key="1">
    <source>
        <dbReference type="ARBA" id="ARBA00023186"/>
    </source>
</evidence>
<evidence type="ECO:0000259" key="3">
    <source>
        <dbReference type="Pfam" id="PF12612"/>
    </source>
</evidence>
<dbReference type="InterPro" id="IPR011989">
    <property type="entry name" value="ARM-like"/>
</dbReference>
<feature type="domain" description="Tubulin-folding cofactor D C-terminal" evidence="3">
    <location>
        <begin position="941"/>
        <end position="1112"/>
    </location>
</feature>
<dbReference type="InterPro" id="IPR016024">
    <property type="entry name" value="ARM-type_fold"/>
</dbReference>
<dbReference type="InterPro" id="IPR033162">
    <property type="entry name" value="TBCD"/>
</dbReference>
<accession>A0A8H7AMV5</accession>
<dbReference type="InterPro" id="IPR021133">
    <property type="entry name" value="HEAT_type_2"/>
</dbReference>
<comment type="caution">
    <text evidence="5">The sequence shown here is derived from an EMBL/GenBank/DDBJ whole genome shotgun (WGS) entry which is preliminary data.</text>
</comment>
<reference evidence="5" key="1">
    <citation type="submission" date="2020-02" db="EMBL/GenBank/DDBJ databases">
        <authorList>
            <person name="Palmer J.M."/>
        </authorList>
    </citation>
    <scope>NUCLEOTIDE SEQUENCE</scope>
    <source>
        <strain evidence="5">EPUS1.4</strain>
        <tissue evidence="5">Thallus</tissue>
    </source>
</reference>
<sequence>MDAPDGNRDVKLYRASADLLLDISRRLNELLEDASDATKPSDHQLWISDSRVGRLISLLDLFQEWPQLLDPLLPKLVNPLIDAFLRCLVTGQYRSRPEASTPVPKTSPLPSAICCILNTLCKVRGVKVITRFLNNEPKYLEPMLEALLLNQSNLVWQERYIILLWLSHLVLTPFDLQSISSSNENLHLKSWIDEEFKHLRLPFISNALLHAGLENLGVSGKERESASLLIVRLGLRPDLQRVGLLDKLARLMLTSLLGYAQRPTATTYECLGYLSVLSVIMKSGSADDVSPFLISTFDFGLKAATAGSAEFSKIRASAPARKMLVVILRASMLHLISLNSSNRVGIISIDTLYEMLEGMVQYLLNALGDKDTPVRLAASKALSILVHKLNGGMKAEVVQAVLDTLEEDVLYGKPDSGDPVTVRPMPSEYMQTMLRNVTAVNSLKWQGLLLTLGHLVFRRTAPPDQLPPILRSLLSGLDFEQRSAGGTSLGGVVRDAACFGLWSLARKYATPELQLIEPASILPALGTTLPAIGETSVLQTVANQLVVSACLDPSGNIRRGSSAALQELIGRHPDTVIEGIALIQVVDYYAVARRSRAMIDVARNAAKLADVYRWALLNALLGWRGVRAADEDSRRSAATAISELASMESFSDSFTVLETLQKQSSKLPIENSKTIAETRHGLLVTMSRILDTLDLGSTTDFNSTPRTPMASLLQLLVQGISIDGQLLGSLRGRFISEFILEGAVSLISSLMRRAPKSPSNLSDDLIDVLELCLTRADHDIALVACADAAFELLRRLPETRKVCLVENWLNAKHQRHSSFSSKGRILALGSTYPIMPKEKPASQTGMKESARSRVFARLTDFIQGEWPIETQVIAIRSLTSIIRHLGEEDCAGPLCAALDNYTNDQRGDVGSLARLEAVKTVSALLPSLTQRPDAGSKHDVQQLVQRLFRLAGEKLDKLRFESWKCIQVFLGGLSINSTQFFSHVSDVSSQRYFSALLQYLQVPWLKSCILQGVVHSTTSGTEELMRVSRLTLIQSIVNPSSDYRVGRVLEMLVTLLETLYTDERQATPLLETIAFLLEQGIEPGGELEPRLSARKLWNVVRKAHFKSTNIRKLEAAVKIYGALAVREDIRSNALEKLRDLLLHPYPSIRKAAADALYTELPNTVIPTQDWSRPAKDLKEVVAGLTRPIMEPAGMA</sequence>
<dbReference type="Pfam" id="PF23579">
    <property type="entry name" value="ARM_TBCD"/>
    <property type="match status" value="1"/>
</dbReference>
<name>A0A8H7AMV5_9EURO</name>
<feature type="domain" description="Tubulin-folding cofactor D ARM repeats" evidence="4">
    <location>
        <begin position="438"/>
        <end position="514"/>
    </location>
</feature>
<organism evidence="5 6">
    <name type="scientific">Endocarpon pusillum</name>
    <dbReference type="NCBI Taxonomy" id="364733"/>
    <lineage>
        <taxon>Eukaryota</taxon>
        <taxon>Fungi</taxon>
        <taxon>Dikarya</taxon>
        <taxon>Ascomycota</taxon>
        <taxon>Pezizomycotina</taxon>
        <taxon>Eurotiomycetes</taxon>
        <taxon>Chaetothyriomycetidae</taxon>
        <taxon>Verrucariales</taxon>
        <taxon>Verrucariaceae</taxon>
        <taxon>Endocarpon</taxon>
    </lineage>
</organism>
<dbReference type="AlphaFoldDB" id="A0A8H7AMV5"/>
<keyword evidence="6" id="KW-1185">Reference proteome</keyword>
<dbReference type="GO" id="GO:0007023">
    <property type="term" value="P:post-chaperonin tubulin folding pathway"/>
    <property type="evidence" value="ECO:0007669"/>
    <property type="project" value="InterPro"/>
</dbReference>